<reference evidence="3" key="1">
    <citation type="submission" date="2022-08" db="EMBL/GenBank/DDBJ databases">
        <title>Novel sulfate-reducing endosymbionts in the free-living metamonad Anaeramoeba.</title>
        <authorList>
            <person name="Jerlstrom-Hultqvist J."/>
            <person name="Cepicka I."/>
            <person name="Gallot-Lavallee L."/>
            <person name="Salas-Leiva D."/>
            <person name="Curtis B.A."/>
            <person name="Zahonova K."/>
            <person name="Pipaliya S."/>
            <person name="Dacks J."/>
            <person name="Roger A.J."/>
        </authorList>
    </citation>
    <scope>NUCLEOTIDE SEQUENCE</scope>
    <source>
        <strain evidence="3">Schooner1</strain>
    </source>
</reference>
<comment type="caution">
    <text evidence="3">The sequence shown here is derived from an EMBL/GenBank/DDBJ whole genome shotgun (WGS) entry which is preliminary data.</text>
</comment>
<dbReference type="Proteomes" id="UP001150062">
    <property type="component" value="Unassembled WGS sequence"/>
</dbReference>
<keyword evidence="1" id="KW-0479">Metal-binding</keyword>
<protein>
    <recommendedName>
        <fullName evidence="2">B box-type domain-containing protein</fullName>
    </recommendedName>
</protein>
<dbReference type="CDD" id="cd19769">
    <property type="entry name" value="Bbox2_TRIM16-like"/>
    <property type="match status" value="1"/>
</dbReference>
<dbReference type="InterPro" id="IPR000315">
    <property type="entry name" value="Znf_B-box"/>
</dbReference>
<dbReference type="SUPFAM" id="SSF49899">
    <property type="entry name" value="Concanavalin A-like lectins/glucanases"/>
    <property type="match status" value="1"/>
</dbReference>
<dbReference type="Gene3D" id="2.60.120.920">
    <property type="match status" value="1"/>
</dbReference>
<keyword evidence="1" id="KW-0862">Zinc</keyword>
<dbReference type="Gene3D" id="3.30.160.60">
    <property type="entry name" value="Classic Zinc Finger"/>
    <property type="match status" value="1"/>
</dbReference>
<dbReference type="InterPro" id="IPR013320">
    <property type="entry name" value="ConA-like_dom_sf"/>
</dbReference>
<evidence type="ECO:0000313" key="4">
    <source>
        <dbReference type="Proteomes" id="UP001150062"/>
    </source>
</evidence>
<dbReference type="SUPFAM" id="SSF57845">
    <property type="entry name" value="B-box zinc-binding domain"/>
    <property type="match status" value="1"/>
</dbReference>
<dbReference type="Pfam" id="PF00643">
    <property type="entry name" value="zf-B_box"/>
    <property type="match status" value="1"/>
</dbReference>
<accession>A0ABQ8Z5A8</accession>
<dbReference type="EMBL" id="JAOAOG010000051">
    <property type="protein sequence ID" value="KAJ6251970.1"/>
    <property type="molecule type" value="Genomic_DNA"/>
</dbReference>
<dbReference type="PANTHER" id="PTHR25462:SF299">
    <property type="entry name" value="E3 UBIQUITIN-PROTEIN LIGASE TRIM56"/>
    <property type="match status" value="1"/>
</dbReference>
<proteinExistence type="predicted"/>
<evidence type="ECO:0000259" key="2">
    <source>
        <dbReference type="PROSITE" id="PS50119"/>
    </source>
</evidence>
<dbReference type="InterPro" id="IPR043136">
    <property type="entry name" value="B30.2/SPRY_sf"/>
</dbReference>
<dbReference type="SMART" id="SM00336">
    <property type="entry name" value="BBOX"/>
    <property type="match status" value="2"/>
</dbReference>
<name>A0ABQ8Z5A8_9EUKA</name>
<evidence type="ECO:0000256" key="1">
    <source>
        <dbReference type="PROSITE-ProRule" id="PRU00024"/>
    </source>
</evidence>
<keyword evidence="4" id="KW-1185">Reference proteome</keyword>
<keyword evidence="1" id="KW-0863">Zinc-finger</keyword>
<dbReference type="PANTHER" id="PTHR25462">
    <property type="entry name" value="BONUS, ISOFORM C-RELATED"/>
    <property type="match status" value="1"/>
</dbReference>
<feature type="domain" description="B box-type" evidence="2">
    <location>
        <begin position="78"/>
        <end position="118"/>
    </location>
</feature>
<organism evidence="3 4">
    <name type="scientific">Anaeramoeba flamelloides</name>
    <dbReference type="NCBI Taxonomy" id="1746091"/>
    <lineage>
        <taxon>Eukaryota</taxon>
        <taxon>Metamonada</taxon>
        <taxon>Anaeramoebidae</taxon>
        <taxon>Anaeramoeba</taxon>
    </lineage>
</organism>
<dbReference type="PROSITE" id="PS50119">
    <property type="entry name" value="ZF_BBOX"/>
    <property type="match status" value="1"/>
</dbReference>
<dbReference type="InterPro" id="IPR047153">
    <property type="entry name" value="TRIM45/56/19-like"/>
</dbReference>
<dbReference type="CDD" id="cd19757">
    <property type="entry name" value="Bbox1"/>
    <property type="match status" value="1"/>
</dbReference>
<sequence>MEINVPIETLKTNEETDFKCNGCSSPAVIFCKECLEVNGSSYYCLNCSKVIHNLKMFKNHTLQNITQNNQITKKTKNEKFRFCKKHNKKLKVFCFDDKKMLCHKCAFSEHEGHHLKIISLAADSYKNIYLPTSTQIGTLIEKNSNFVKLISKSSKEVKSLEETQLKNIENGFSEIIKILLKKKKTIQNEIIEGGKGQIEKLNGIFFQKKDIIEQYKEILKNLELIKTKELIKTDPVLYFHYILPIMDVNFINEEELTLPIKIDSEEKHLNIGSVLTAIKSLKLSNIYSIKNSFVRIGRRRAFTPIMFLVEIRDHFGKHINKFKGEIGLIIENQNGETLHFTDFDLRSNEGQPGIVFGNFKPKSNGTYKVTELHINDENKIIDNLTFGYYNHSQTFQNAGRSIQISNGNLSAIHVNSSFYKSLDSQVAVNQVMVKGQYNFFFKIESRLTGCVSFGIVPQNSLQPAYKCGWTFCVYCPNRFARGKNLGNWGEKFDRNDIIKINVNMDSKRMTIYKNNKKIGIVHKDFGDNLIMVCSLLPINSKISILKQNEMLF</sequence>
<gene>
    <name evidence="3" type="ORF">M0813_14654</name>
</gene>
<evidence type="ECO:0000313" key="3">
    <source>
        <dbReference type="EMBL" id="KAJ6251970.1"/>
    </source>
</evidence>